<dbReference type="EMBL" id="NIVC01003512">
    <property type="protein sequence ID" value="PAA51050.1"/>
    <property type="molecule type" value="Genomic_DNA"/>
</dbReference>
<proteinExistence type="inferred from homology"/>
<evidence type="ECO:0000256" key="4">
    <source>
        <dbReference type="RuleBase" id="RU110713"/>
    </source>
</evidence>
<dbReference type="AlphaFoldDB" id="A0A267DP24"/>
<reference evidence="7 9" key="1">
    <citation type="submission" date="2017-06" db="EMBL/GenBank/DDBJ databases">
        <title>A platform for efficient transgenesis in Macrostomum lignano, a flatworm model organism for stem cell research.</title>
        <authorList>
            <person name="Berezikov E."/>
        </authorList>
    </citation>
    <scope>NUCLEOTIDE SEQUENCE [LARGE SCALE GENOMIC DNA]</scope>
    <source>
        <strain evidence="7">DV1</strain>
        <tissue evidence="7">Whole organism</tissue>
    </source>
</reference>
<dbReference type="OrthoDB" id="6407410at2759"/>
<dbReference type="EMBL" id="NIVC01004849">
    <property type="protein sequence ID" value="PAA46458.1"/>
    <property type="molecule type" value="Genomic_DNA"/>
</dbReference>
<evidence type="ECO:0000313" key="7">
    <source>
        <dbReference type="EMBL" id="PAA51050.1"/>
    </source>
</evidence>
<dbReference type="Proteomes" id="UP000215902">
    <property type="component" value="Unassembled WGS sequence"/>
</dbReference>
<dbReference type="EMBL" id="NIVC01003164">
    <property type="protein sequence ID" value="PAA52923.1"/>
    <property type="molecule type" value="Genomic_DNA"/>
</dbReference>
<evidence type="ECO:0000256" key="3">
    <source>
        <dbReference type="ARBA" id="ARBA00022833"/>
    </source>
</evidence>
<gene>
    <name evidence="7" type="ORF">BOX15_Mlig002448g1</name>
    <name evidence="8" type="ORF">BOX15_Mlig029176g1</name>
    <name evidence="6" type="ORF">BOX15_Mlig029176g2</name>
</gene>
<accession>A0A267DP24</accession>
<sequence length="144" mass="16067">MGRTFQVYLDIGNNSGNGRVCSSVSGVDQLSPNGDCERTYACMHCRAHLAAHADLISKSFHGSQGRAYLFDRVVNVIVGPAEERLLLTGLHSVADIYCHGCRTVLGWKYERAFESSQRYKEGKYIIELAHLIKDNGWDSDDRKA</sequence>
<comment type="caution">
    <text evidence="7">The sequence shown here is derived from an EMBL/GenBank/DDBJ whole genome shotgun (WGS) entry which is preliminary data.</text>
</comment>
<evidence type="ECO:0000256" key="2">
    <source>
        <dbReference type="ARBA" id="ARBA00022723"/>
    </source>
</evidence>
<dbReference type="InterPro" id="IPR039058">
    <property type="entry name" value="Yippee_fam"/>
</dbReference>
<keyword evidence="3" id="KW-0862">Zinc</keyword>
<evidence type="ECO:0000259" key="5">
    <source>
        <dbReference type="PROSITE" id="PS51792"/>
    </source>
</evidence>
<organism evidence="7 9">
    <name type="scientific">Macrostomum lignano</name>
    <dbReference type="NCBI Taxonomy" id="282301"/>
    <lineage>
        <taxon>Eukaryota</taxon>
        <taxon>Metazoa</taxon>
        <taxon>Spiralia</taxon>
        <taxon>Lophotrochozoa</taxon>
        <taxon>Platyhelminthes</taxon>
        <taxon>Rhabditophora</taxon>
        <taxon>Macrostomorpha</taxon>
        <taxon>Macrostomida</taxon>
        <taxon>Macrostomidae</taxon>
        <taxon>Macrostomum</taxon>
    </lineage>
</organism>
<comment type="similarity">
    <text evidence="1 4">Belongs to the yippee family.</text>
</comment>
<name>A0A267DP24_9PLAT</name>
<dbReference type="PANTHER" id="PTHR13848">
    <property type="entry name" value="PROTEIN YIPPEE-LIKE CG15309-RELATED"/>
    <property type="match status" value="1"/>
</dbReference>
<protein>
    <recommendedName>
        <fullName evidence="4">Protein yippee-like</fullName>
    </recommendedName>
</protein>
<dbReference type="Pfam" id="PF03226">
    <property type="entry name" value="Yippee-Mis18"/>
    <property type="match status" value="1"/>
</dbReference>
<keyword evidence="2" id="KW-0479">Metal-binding</keyword>
<evidence type="ECO:0000313" key="9">
    <source>
        <dbReference type="Proteomes" id="UP000215902"/>
    </source>
</evidence>
<dbReference type="InterPro" id="IPR004910">
    <property type="entry name" value="Yippee/Mis18/Cereblon"/>
</dbReference>
<dbReference type="PROSITE" id="PS51792">
    <property type="entry name" value="YIPPEE"/>
    <property type="match status" value="1"/>
</dbReference>
<dbReference type="STRING" id="282301.A0A267DP24"/>
<evidence type="ECO:0000313" key="8">
    <source>
        <dbReference type="EMBL" id="PAA52923.1"/>
    </source>
</evidence>
<dbReference type="InterPro" id="IPR034751">
    <property type="entry name" value="Yippee"/>
</dbReference>
<dbReference type="GO" id="GO:0046872">
    <property type="term" value="F:metal ion binding"/>
    <property type="evidence" value="ECO:0007669"/>
    <property type="project" value="UniProtKB-KW"/>
</dbReference>
<evidence type="ECO:0000313" key="6">
    <source>
        <dbReference type="EMBL" id="PAA46458.1"/>
    </source>
</evidence>
<keyword evidence="9" id="KW-1185">Reference proteome</keyword>
<feature type="domain" description="Yippee" evidence="5">
    <location>
        <begin position="38"/>
        <end position="135"/>
    </location>
</feature>
<evidence type="ECO:0000256" key="1">
    <source>
        <dbReference type="ARBA" id="ARBA00005613"/>
    </source>
</evidence>